<dbReference type="InterPro" id="IPR022567">
    <property type="entry name" value="DUF3459"/>
</dbReference>
<dbReference type="AlphaFoldDB" id="A0A3A4NIM3"/>
<evidence type="ECO:0000256" key="16">
    <source>
        <dbReference type="PIRSR" id="PIRSR006337-3"/>
    </source>
</evidence>
<dbReference type="InterPro" id="IPR004193">
    <property type="entry name" value="Glyco_hydro_13_N"/>
</dbReference>
<evidence type="ECO:0000256" key="8">
    <source>
        <dbReference type="ARBA" id="ARBA00023277"/>
    </source>
</evidence>
<keyword evidence="9 14" id="KW-0326">Glycosidase</keyword>
<dbReference type="EC" id="3.2.1.141" evidence="4 13"/>
<comment type="similarity">
    <text evidence="3 14">Belongs to the glycosyl hydrolase 13 family.</text>
</comment>
<dbReference type="Gene3D" id="2.60.40.10">
    <property type="entry name" value="Immunoglobulins"/>
    <property type="match status" value="1"/>
</dbReference>
<feature type="active site" description="Proton donor" evidence="15">
    <location>
        <position position="307"/>
    </location>
</feature>
<dbReference type="PANTHER" id="PTHR43651">
    <property type="entry name" value="1,4-ALPHA-GLUCAN-BRANCHING ENZYME"/>
    <property type="match status" value="1"/>
</dbReference>
<dbReference type="CDD" id="cd11325">
    <property type="entry name" value="AmyAc_GTHase"/>
    <property type="match status" value="1"/>
</dbReference>
<keyword evidence="7 14" id="KW-0378">Hydrolase</keyword>
<reference evidence="18 19" key="1">
    <citation type="journal article" date="2017" name="ISME J.">
        <title>Energy and carbon metabolisms in a deep terrestrial subsurface fluid microbial community.</title>
        <authorList>
            <person name="Momper L."/>
            <person name="Jungbluth S.P."/>
            <person name="Lee M.D."/>
            <person name="Amend J.P."/>
        </authorList>
    </citation>
    <scope>NUCLEOTIDE SEQUENCE [LARGE SCALE GENOMIC DNA]</scope>
    <source>
        <strain evidence="18">SURF_5</strain>
    </source>
</reference>
<evidence type="ECO:0000256" key="11">
    <source>
        <dbReference type="ARBA" id="ARBA00033284"/>
    </source>
</evidence>
<keyword evidence="6" id="KW-0963">Cytoplasm</keyword>
<evidence type="ECO:0000256" key="9">
    <source>
        <dbReference type="ARBA" id="ARBA00023295"/>
    </source>
</evidence>
<evidence type="ECO:0000256" key="4">
    <source>
        <dbReference type="ARBA" id="ARBA00012268"/>
    </source>
</evidence>
<accession>A0A3A4NIM3</accession>
<dbReference type="GO" id="GO:0033942">
    <property type="term" value="F:4-alpha-D-(1-&gt;4)-alpha-D-glucanotrehalose trehalohydrolase activity"/>
    <property type="evidence" value="ECO:0007669"/>
    <property type="project" value="UniProtKB-EC"/>
</dbReference>
<dbReference type="EMBL" id="QZKU01000143">
    <property type="protein sequence ID" value="RJP14571.1"/>
    <property type="molecule type" value="Genomic_DNA"/>
</dbReference>
<dbReference type="CDD" id="cd02853">
    <property type="entry name" value="E_set_MTHase_like_N"/>
    <property type="match status" value="1"/>
</dbReference>
<gene>
    <name evidence="18" type="primary">treZ</name>
    <name evidence="18" type="ORF">C4520_21415</name>
</gene>
<dbReference type="InterPro" id="IPR013783">
    <property type="entry name" value="Ig-like_fold"/>
</dbReference>
<dbReference type="Pfam" id="PF02922">
    <property type="entry name" value="CBM_48"/>
    <property type="match status" value="1"/>
</dbReference>
<comment type="subcellular location">
    <subcellularLocation>
        <location evidence="1 15">Cytoplasm</location>
    </subcellularLocation>
</comment>
<feature type="active site" description="Nucleophile" evidence="15">
    <location>
        <position position="272"/>
    </location>
</feature>
<dbReference type="Gene3D" id="3.20.20.80">
    <property type="entry name" value="Glycosidases"/>
    <property type="match status" value="1"/>
</dbReference>
<protein>
    <recommendedName>
        <fullName evidence="5 13">Malto-oligosyltrehalose trehalohydrolase</fullName>
        <shortName evidence="14">MTHase</shortName>
        <ecNumber evidence="4 13">3.2.1.141</ecNumber>
    </recommendedName>
    <alternativeName>
        <fullName evidence="11 14">4-alpha-D-((1-&gt;4)-alpha-D-glucano)trehalose trehalohydrolase</fullName>
    </alternativeName>
    <alternativeName>
        <fullName evidence="10 14">Maltooligosyl trehalose trehalohydrolase</fullName>
    </alternativeName>
</protein>
<evidence type="ECO:0000256" key="7">
    <source>
        <dbReference type="ARBA" id="ARBA00022801"/>
    </source>
</evidence>
<evidence type="ECO:0000259" key="17">
    <source>
        <dbReference type="SMART" id="SM00642"/>
    </source>
</evidence>
<dbReference type="Pfam" id="PF00128">
    <property type="entry name" value="Alpha-amylase"/>
    <property type="match status" value="1"/>
</dbReference>
<evidence type="ECO:0000256" key="14">
    <source>
        <dbReference type="PIRNR" id="PIRNR006337"/>
    </source>
</evidence>
<proteinExistence type="inferred from homology"/>
<name>A0A3A4NIM3_ABYX5</name>
<comment type="caution">
    <text evidence="18">The sequence shown here is derived from an EMBL/GenBank/DDBJ whole genome shotgun (WGS) entry which is preliminary data.</text>
</comment>
<evidence type="ECO:0000313" key="18">
    <source>
        <dbReference type="EMBL" id="RJP14571.1"/>
    </source>
</evidence>
<evidence type="ECO:0000256" key="6">
    <source>
        <dbReference type="ARBA" id="ARBA00022490"/>
    </source>
</evidence>
<evidence type="ECO:0000256" key="13">
    <source>
        <dbReference type="NCBIfam" id="TIGR02402"/>
    </source>
</evidence>
<dbReference type="NCBIfam" id="TIGR02402">
    <property type="entry name" value="trehalose_TreZ"/>
    <property type="match status" value="1"/>
</dbReference>
<dbReference type="Proteomes" id="UP000265882">
    <property type="component" value="Unassembled WGS sequence"/>
</dbReference>
<dbReference type="SMART" id="SM00642">
    <property type="entry name" value="Aamy"/>
    <property type="match status" value="1"/>
</dbReference>
<dbReference type="SUPFAM" id="SSF51445">
    <property type="entry name" value="(Trans)glycosidases"/>
    <property type="match status" value="1"/>
</dbReference>
<dbReference type="InterPro" id="IPR006047">
    <property type="entry name" value="GH13_cat_dom"/>
</dbReference>
<evidence type="ECO:0000256" key="15">
    <source>
        <dbReference type="PIRSR" id="PIRSR006337-1"/>
    </source>
</evidence>
<dbReference type="SUPFAM" id="SSF81296">
    <property type="entry name" value="E set domains"/>
    <property type="match status" value="1"/>
</dbReference>
<dbReference type="PANTHER" id="PTHR43651:SF11">
    <property type="entry name" value="MALTO-OLIGOSYLTREHALOSE TREHALOHYDROLASE"/>
    <property type="match status" value="1"/>
</dbReference>
<dbReference type="InterPro" id="IPR014756">
    <property type="entry name" value="Ig_E-set"/>
</dbReference>
<evidence type="ECO:0000256" key="12">
    <source>
        <dbReference type="ARBA" id="ARBA00034013"/>
    </source>
</evidence>
<sequence>MSERDRRKLPIGAEIIPGRGVHFRVWAPRRENVSVVVENAGGKKAKKAYPLVAEKRGYFSGLVPDLNAGALYRFQLNDDLFLPDPASRFQPFGPDGPSQVVDPTEYQWNDQNWKGRDLMGQVFYEMHIGAFTKRGTWRAAVEHLQYLAETGVTILEVMPVHEFPGKFGWGYDGVNLYAPYHHYGTPNDFRSFVDKAHAAGLGVVLDVVYNHFGPVSNYLSEFSFDYFTDRYETEWGYAINFDGNNSLPVREFYIENAGYWIDEFHLDGLRLDATQAIHDQSAKHIIVPIIQRARAKAGRRSIVVVAENEPQNFRLLKEIERGGFGVDAVWNDDFHHSAIVALTRQNEGYYADYLGWPQELISAAKWGYLYQGQFYSWQNKCRGSPVLEVQPSRFINFLQNHDQAANTLRGEPIHLRAHPGKVRALTAFFLLIPGTPLLFQGQEFHSSKPFVYFADHKESLAKIVREGRMQFLKQFNSFRDPEAQAVLPEPSDPATFNMCKLEHDERRTNSAATALYRDLLWFRRMDPVFAAQRTDWMHGAVIGRDIFILRFLGEDKGDRLIIVNLGISRLIVPSPEPLLAPSANTHWELLWSSESVKYGGSGTNSMEKEGRWSIPGNATVVFAPKKVVRLYYA</sequence>
<evidence type="ECO:0000256" key="10">
    <source>
        <dbReference type="ARBA" id="ARBA00032057"/>
    </source>
</evidence>
<organism evidence="18 19">
    <name type="scientific">Abyssobacteria bacterium (strain SURF_5)</name>
    <dbReference type="NCBI Taxonomy" id="2093360"/>
    <lineage>
        <taxon>Bacteria</taxon>
        <taxon>Pseudomonadati</taxon>
        <taxon>Candidatus Hydrogenedentota</taxon>
        <taxon>Candidatus Abyssobacteria</taxon>
    </lineage>
</organism>
<evidence type="ECO:0000256" key="1">
    <source>
        <dbReference type="ARBA" id="ARBA00004496"/>
    </source>
</evidence>
<comment type="catalytic activity">
    <reaction evidence="12 14">
        <text>hydrolysis of (1-&gt;4)-alpha-D-glucosidic linkage in 4-alpha-D-[(1-&gt;4)-alpha-D-glucanosyl]n trehalose to yield trehalose and (1-&gt;4)-alpha-D-glucan.</text>
        <dbReference type="EC" id="3.2.1.141"/>
    </reaction>
</comment>
<feature type="domain" description="Glycosyl hydrolase family 13 catalytic" evidence="17">
    <location>
        <begin position="125"/>
        <end position="479"/>
    </location>
</feature>
<dbReference type="InterPro" id="IPR017853">
    <property type="entry name" value="GH"/>
</dbReference>
<comment type="pathway">
    <text evidence="2 14">Glycan biosynthesis; trehalose biosynthesis.</text>
</comment>
<dbReference type="GO" id="GO:0005737">
    <property type="term" value="C:cytoplasm"/>
    <property type="evidence" value="ECO:0007669"/>
    <property type="project" value="UniProtKB-SubCell"/>
</dbReference>
<evidence type="ECO:0000256" key="5">
    <source>
        <dbReference type="ARBA" id="ARBA00015938"/>
    </source>
</evidence>
<feature type="site" description="Transition state stabilizer" evidence="16">
    <location>
        <position position="402"/>
    </location>
</feature>
<dbReference type="Gene3D" id="1.10.10.760">
    <property type="entry name" value="E-set domains of sugar-utilizing enzymes"/>
    <property type="match status" value="1"/>
</dbReference>
<dbReference type="InterPro" id="IPR012768">
    <property type="entry name" value="Trehalose_TreZ"/>
</dbReference>
<evidence type="ECO:0000256" key="2">
    <source>
        <dbReference type="ARBA" id="ARBA00005199"/>
    </source>
</evidence>
<dbReference type="UniPathway" id="UPA00299"/>
<dbReference type="PIRSF" id="PIRSF006337">
    <property type="entry name" value="Trehalose_TreZ"/>
    <property type="match status" value="1"/>
</dbReference>
<evidence type="ECO:0000256" key="3">
    <source>
        <dbReference type="ARBA" id="ARBA00008061"/>
    </source>
</evidence>
<dbReference type="GO" id="GO:0005992">
    <property type="term" value="P:trehalose biosynthetic process"/>
    <property type="evidence" value="ECO:0007669"/>
    <property type="project" value="UniProtKB-UniRule"/>
</dbReference>
<dbReference type="InterPro" id="IPR044901">
    <property type="entry name" value="Trehalose_TreZ_E-set_sf"/>
</dbReference>
<evidence type="ECO:0000313" key="19">
    <source>
        <dbReference type="Proteomes" id="UP000265882"/>
    </source>
</evidence>
<keyword evidence="8" id="KW-0119">Carbohydrate metabolism</keyword>
<dbReference type="Pfam" id="PF11941">
    <property type="entry name" value="DUF3459"/>
    <property type="match status" value="1"/>
</dbReference>